<feature type="domain" description="RNA polymerase sigma factor 70 region 4 type 2" evidence="7">
    <location>
        <begin position="117"/>
        <end position="166"/>
    </location>
</feature>
<dbReference type="GO" id="GO:0016987">
    <property type="term" value="F:sigma factor activity"/>
    <property type="evidence" value="ECO:0007669"/>
    <property type="project" value="UniProtKB-KW"/>
</dbReference>
<dbReference type="EMBL" id="JAZBJZ010000038">
    <property type="protein sequence ID" value="MEE3717305.1"/>
    <property type="molecule type" value="Genomic_DNA"/>
</dbReference>
<evidence type="ECO:0000259" key="7">
    <source>
        <dbReference type="Pfam" id="PF08281"/>
    </source>
</evidence>
<keyword evidence="9" id="KW-1185">Reference proteome</keyword>
<evidence type="ECO:0000259" key="6">
    <source>
        <dbReference type="Pfam" id="PF04542"/>
    </source>
</evidence>
<dbReference type="Gene3D" id="1.10.10.10">
    <property type="entry name" value="Winged helix-like DNA-binding domain superfamily/Winged helix DNA-binding domain"/>
    <property type="match status" value="1"/>
</dbReference>
<keyword evidence="3" id="KW-0731">Sigma factor</keyword>
<dbReference type="RefSeq" id="WP_330483734.1">
    <property type="nucleotide sequence ID" value="NZ_JAZBJZ010000038.1"/>
</dbReference>
<evidence type="ECO:0000313" key="8">
    <source>
        <dbReference type="EMBL" id="MEE3717305.1"/>
    </source>
</evidence>
<sequence length="205" mass="23778">MANEVNYLWQTFHHRLRGFILQRVQNPSDADDILQEVFLRIYLRLSTLRDSDRIVSWMFQITRNVVIDYYRSPVRQREMNAGDRVDLDLNGLNPQIEEFLLECEPPNFNREFSACLKPMLQELPESYREALDLVEIHGQSQRVAAKNLGLSLSGAKSRVQRGRQKLKALLLECCQVQLDARGNVLAYKMQETKCGSEKILKTSCC</sequence>
<dbReference type="InterPro" id="IPR013324">
    <property type="entry name" value="RNA_pol_sigma_r3/r4-like"/>
</dbReference>
<dbReference type="Pfam" id="PF04542">
    <property type="entry name" value="Sigma70_r2"/>
    <property type="match status" value="1"/>
</dbReference>
<dbReference type="GO" id="GO:0006352">
    <property type="term" value="P:DNA-templated transcription initiation"/>
    <property type="evidence" value="ECO:0007669"/>
    <property type="project" value="InterPro"/>
</dbReference>
<feature type="domain" description="RNA polymerase sigma-70 region 2" evidence="6">
    <location>
        <begin position="8"/>
        <end position="72"/>
    </location>
</feature>
<dbReference type="PANTHER" id="PTHR43133">
    <property type="entry name" value="RNA POLYMERASE ECF-TYPE SIGMA FACTO"/>
    <property type="match status" value="1"/>
</dbReference>
<dbReference type="GO" id="GO:0003677">
    <property type="term" value="F:DNA binding"/>
    <property type="evidence" value="ECO:0007669"/>
    <property type="project" value="InterPro"/>
</dbReference>
<evidence type="ECO:0000256" key="2">
    <source>
        <dbReference type="ARBA" id="ARBA00023015"/>
    </source>
</evidence>
<dbReference type="InterPro" id="IPR014304">
    <property type="entry name" value="RNA_pol_sigma-Z"/>
</dbReference>
<accession>A0AAW9PSI6</accession>
<dbReference type="InterPro" id="IPR013249">
    <property type="entry name" value="RNA_pol_sigma70_r4_t2"/>
</dbReference>
<dbReference type="InterPro" id="IPR007627">
    <property type="entry name" value="RNA_pol_sigma70_r2"/>
</dbReference>
<dbReference type="InterPro" id="IPR013325">
    <property type="entry name" value="RNA_pol_sigma_r2"/>
</dbReference>
<dbReference type="AlphaFoldDB" id="A0AAW9PSI6"/>
<dbReference type="InterPro" id="IPR014284">
    <property type="entry name" value="RNA_pol_sigma-70_dom"/>
</dbReference>
<comment type="similarity">
    <text evidence="1">Belongs to the sigma-70 factor family. ECF subfamily.</text>
</comment>
<dbReference type="Proteomes" id="UP001333818">
    <property type="component" value="Unassembled WGS sequence"/>
</dbReference>
<dbReference type="InterPro" id="IPR039425">
    <property type="entry name" value="RNA_pol_sigma-70-like"/>
</dbReference>
<dbReference type="Gene3D" id="1.10.1740.10">
    <property type="match status" value="1"/>
</dbReference>
<evidence type="ECO:0000256" key="3">
    <source>
        <dbReference type="ARBA" id="ARBA00023082"/>
    </source>
</evidence>
<evidence type="ECO:0000256" key="1">
    <source>
        <dbReference type="ARBA" id="ARBA00010641"/>
    </source>
</evidence>
<gene>
    <name evidence="8" type="primary">sigZ</name>
    <name evidence="8" type="ORF">V2H45_11145</name>
</gene>
<dbReference type="CDD" id="cd06171">
    <property type="entry name" value="Sigma70_r4"/>
    <property type="match status" value="1"/>
</dbReference>
<organism evidence="8 9">
    <name type="scientific">Tumidithrix elongata BACA0141</name>
    <dbReference type="NCBI Taxonomy" id="2716417"/>
    <lineage>
        <taxon>Bacteria</taxon>
        <taxon>Bacillati</taxon>
        <taxon>Cyanobacteriota</taxon>
        <taxon>Cyanophyceae</taxon>
        <taxon>Pseudanabaenales</taxon>
        <taxon>Pseudanabaenaceae</taxon>
        <taxon>Tumidithrix</taxon>
        <taxon>Tumidithrix elongata</taxon>
    </lineage>
</organism>
<evidence type="ECO:0000256" key="5">
    <source>
        <dbReference type="NCBIfam" id="TIGR02959"/>
    </source>
</evidence>
<dbReference type="NCBIfam" id="TIGR02937">
    <property type="entry name" value="sigma70-ECF"/>
    <property type="match status" value="1"/>
</dbReference>
<proteinExistence type="inferred from homology"/>
<comment type="caution">
    <text evidence="8">The sequence shown here is derived from an EMBL/GenBank/DDBJ whole genome shotgun (WGS) entry which is preliminary data.</text>
</comment>
<dbReference type="SUPFAM" id="SSF88946">
    <property type="entry name" value="Sigma2 domain of RNA polymerase sigma factors"/>
    <property type="match status" value="1"/>
</dbReference>
<keyword evidence="2" id="KW-0805">Transcription regulation</keyword>
<dbReference type="SUPFAM" id="SSF88659">
    <property type="entry name" value="Sigma3 and sigma4 domains of RNA polymerase sigma factors"/>
    <property type="match status" value="1"/>
</dbReference>
<dbReference type="PANTHER" id="PTHR43133:SF62">
    <property type="entry name" value="RNA POLYMERASE SIGMA FACTOR SIGZ"/>
    <property type="match status" value="1"/>
</dbReference>
<reference evidence="8" key="1">
    <citation type="submission" date="2024-01" db="EMBL/GenBank/DDBJ databases">
        <title>Bank of Algae and Cyanobacteria of the Azores (BACA) strain genomes.</title>
        <authorList>
            <person name="Luz R."/>
            <person name="Cordeiro R."/>
            <person name="Fonseca A."/>
            <person name="Goncalves V."/>
        </authorList>
    </citation>
    <scope>NUCLEOTIDE SEQUENCE</scope>
    <source>
        <strain evidence="8">BACA0141</strain>
    </source>
</reference>
<name>A0AAW9PSI6_9CYAN</name>
<evidence type="ECO:0000256" key="4">
    <source>
        <dbReference type="ARBA" id="ARBA00023163"/>
    </source>
</evidence>
<dbReference type="InterPro" id="IPR036388">
    <property type="entry name" value="WH-like_DNA-bd_sf"/>
</dbReference>
<keyword evidence="4" id="KW-0804">Transcription</keyword>
<dbReference type="Pfam" id="PF08281">
    <property type="entry name" value="Sigma70_r4_2"/>
    <property type="match status" value="1"/>
</dbReference>
<protein>
    <recommendedName>
        <fullName evidence="5">RNA polymerase sigma factor SigZ</fullName>
    </recommendedName>
</protein>
<evidence type="ECO:0000313" key="9">
    <source>
        <dbReference type="Proteomes" id="UP001333818"/>
    </source>
</evidence>
<dbReference type="NCBIfam" id="TIGR02959">
    <property type="entry name" value="SigZ"/>
    <property type="match status" value="1"/>
</dbReference>